<organism evidence="2 3">
    <name type="scientific">Roseisalinus antarcticus</name>
    <dbReference type="NCBI Taxonomy" id="254357"/>
    <lineage>
        <taxon>Bacteria</taxon>
        <taxon>Pseudomonadati</taxon>
        <taxon>Pseudomonadota</taxon>
        <taxon>Alphaproteobacteria</taxon>
        <taxon>Rhodobacterales</taxon>
        <taxon>Roseobacteraceae</taxon>
        <taxon>Roseisalinus</taxon>
    </lineage>
</organism>
<dbReference type="Proteomes" id="UP000193900">
    <property type="component" value="Unassembled WGS sequence"/>
</dbReference>
<proteinExistence type="predicted"/>
<dbReference type="OrthoDB" id="9803702at2"/>
<keyword evidence="3" id="KW-1185">Reference proteome</keyword>
<dbReference type="Gene3D" id="3.30.565.10">
    <property type="entry name" value="Histidine kinase-like ATPase, C-terminal domain"/>
    <property type="match status" value="1"/>
</dbReference>
<dbReference type="EMBL" id="FWFZ01000014">
    <property type="protein sequence ID" value="SLN59498.1"/>
    <property type="molecule type" value="Genomic_DNA"/>
</dbReference>
<dbReference type="AlphaFoldDB" id="A0A1Y5TB04"/>
<dbReference type="RefSeq" id="WP_085879560.1">
    <property type="nucleotide sequence ID" value="NZ_FWFZ01000014.1"/>
</dbReference>
<dbReference type="InterPro" id="IPR018762">
    <property type="entry name" value="ChpT_C"/>
</dbReference>
<feature type="domain" description="Histidine phosphotransferase ChpT C-terminal" evidence="1">
    <location>
        <begin position="75"/>
        <end position="185"/>
    </location>
</feature>
<dbReference type="InterPro" id="IPR036890">
    <property type="entry name" value="HATPase_C_sf"/>
</dbReference>
<reference evidence="2 3" key="1">
    <citation type="submission" date="2017-03" db="EMBL/GenBank/DDBJ databases">
        <authorList>
            <person name="Afonso C.L."/>
            <person name="Miller P.J."/>
            <person name="Scott M.A."/>
            <person name="Spackman E."/>
            <person name="Goraichik I."/>
            <person name="Dimitrov K.M."/>
            <person name="Suarez D.L."/>
            <person name="Swayne D.E."/>
        </authorList>
    </citation>
    <scope>NUCLEOTIDE SEQUENCE [LARGE SCALE GENOMIC DNA]</scope>
    <source>
        <strain evidence="2 3">CECT 7023</strain>
    </source>
</reference>
<dbReference type="Pfam" id="PF10090">
    <property type="entry name" value="HPTransfase"/>
    <property type="match status" value="1"/>
</dbReference>
<evidence type="ECO:0000313" key="3">
    <source>
        <dbReference type="Proteomes" id="UP000193900"/>
    </source>
</evidence>
<accession>A0A1Y5TB04</accession>
<protein>
    <recommendedName>
        <fullName evidence="1">Histidine phosphotransferase ChpT C-terminal domain-containing protein</fullName>
    </recommendedName>
</protein>
<evidence type="ECO:0000259" key="1">
    <source>
        <dbReference type="Pfam" id="PF10090"/>
    </source>
</evidence>
<evidence type="ECO:0000313" key="2">
    <source>
        <dbReference type="EMBL" id="SLN59498.1"/>
    </source>
</evidence>
<gene>
    <name evidence="2" type="ORF">ROA7023_02730</name>
</gene>
<sequence>MDKRNLPALVASRICHDIISPIGAIGNGVELLSLSGGSSPELDLITDSVASANSRVRLFRLVFGATGSGQMLKPGEITALFRDLGKTGRLSCTWQVDEPEPRDHVRAALLAMLCLDTALKTGGEIRISKTGDRWTVRAEGRTLRREDGLWSIIEGGEDVSDVSPASVQFLLLPLALSGLGRSATVADGPEMLEISF</sequence>
<dbReference type="Gene3D" id="1.10.287.130">
    <property type="match status" value="1"/>
</dbReference>
<name>A0A1Y5TB04_9RHOB</name>